<sequence length="53" mass="6161">MSVSKVSRDIIINKLEFLYGRDRAQNIFKKINELIDGYQKNSASKIPKTDFLN</sequence>
<feature type="non-terminal residue" evidence="1">
    <location>
        <position position="53"/>
    </location>
</feature>
<dbReference type="EMBL" id="BARV01010553">
    <property type="protein sequence ID" value="GAI13757.1"/>
    <property type="molecule type" value="Genomic_DNA"/>
</dbReference>
<gene>
    <name evidence="1" type="ORF">S06H3_20390</name>
</gene>
<comment type="caution">
    <text evidence="1">The sequence shown here is derived from an EMBL/GenBank/DDBJ whole genome shotgun (WGS) entry which is preliminary data.</text>
</comment>
<evidence type="ECO:0000313" key="1">
    <source>
        <dbReference type="EMBL" id="GAI13757.1"/>
    </source>
</evidence>
<reference evidence="1" key="1">
    <citation type="journal article" date="2014" name="Front. Microbiol.">
        <title>High frequency of phylogenetically diverse reductive dehalogenase-homologous genes in deep subseafloor sedimentary metagenomes.</title>
        <authorList>
            <person name="Kawai M."/>
            <person name="Futagami T."/>
            <person name="Toyoda A."/>
            <person name="Takaki Y."/>
            <person name="Nishi S."/>
            <person name="Hori S."/>
            <person name="Arai W."/>
            <person name="Tsubouchi T."/>
            <person name="Morono Y."/>
            <person name="Uchiyama I."/>
            <person name="Ito T."/>
            <person name="Fujiyama A."/>
            <person name="Inagaki F."/>
            <person name="Takami H."/>
        </authorList>
    </citation>
    <scope>NUCLEOTIDE SEQUENCE</scope>
    <source>
        <strain evidence="1">Expedition CK06-06</strain>
    </source>
</reference>
<accession>X1L334</accession>
<organism evidence="1">
    <name type="scientific">marine sediment metagenome</name>
    <dbReference type="NCBI Taxonomy" id="412755"/>
    <lineage>
        <taxon>unclassified sequences</taxon>
        <taxon>metagenomes</taxon>
        <taxon>ecological metagenomes</taxon>
    </lineage>
</organism>
<proteinExistence type="predicted"/>
<dbReference type="AlphaFoldDB" id="X1L334"/>
<name>X1L334_9ZZZZ</name>
<protein>
    <submittedName>
        <fullName evidence="1">Uncharacterized protein</fullName>
    </submittedName>
</protein>